<organism evidence="1 2">
    <name type="scientific">Microbacterium rhizosphaerae</name>
    <dbReference type="NCBI Taxonomy" id="1678237"/>
    <lineage>
        <taxon>Bacteria</taxon>
        <taxon>Bacillati</taxon>
        <taxon>Actinomycetota</taxon>
        <taxon>Actinomycetes</taxon>
        <taxon>Micrococcales</taxon>
        <taxon>Microbacteriaceae</taxon>
        <taxon>Microbacterium</taxon>
    </lineage>
</organism>
<dbReference type="RefSeq" id="WP_320941963.1">
    <property type="nucleotide sequence ID" value="NZ_BAABEU010000001.1"/>
</dbReference>
<proteinExistence type="predicted"/>
<reference evidence="1 2" key="1">
    <citation type="submission" date="2023-11" db="EMBL/GenBank/DDBJ databases">
        <title>Genome sequence of Microbacterium rhizosphaerae KACC 19337.</title>
        <authorList>
            <person name="Choi H."/>
            <person name="Kim S."/>
            <person name="Kim Y."/>
            <person name="Kwon S.-W."/>
            <person name="Heo J."/>
        </authorList>
    </citation>
    <scope>NUCLEOTIDE SEQUENCE [LARGE SCALE GENOMIC DNA]</scope>
    <source>
        <strain evidence="1 2">KACC 19337</strain>
    </source>
</reference>
<evidence type="ECO:0000313" key="1">
    <source>
        <dbReference type="EMBL" id="WPR89247.1"/>
    </source>
</evidence>
<dbReference type="Gene3D" id="3.40.50.720">
    <property type="entry name" value="NAD(P)-binding Rossmann-like Domain"/>
    <property type="match status" value="1"/>
</dbReference>
<sequence>MTALRIAVAGGRGEMGGLVSAIAAARGHEVVSLSRRDGVDLLTGAGAAEALAGVDTVVDVLNGAGTGTTEGSRTFFGTTTKTLLAAEKAAGVRHHLAMSIVGIDRAPYDHYAGKVLQEQLIADGDVPWTIQRSTQWHSFPRYIYPRLKMGPIRVAPRARMQPVDPAEVAERLVDAVEHGPAGRATDLGGPEELNLADMVRIYARAIGDRGWMPTVSQPGDIGRAARSGVLLPGPDADLGTRTYTEWIAAVVAR</sequence>
<keyword evidence="2" id="KW-1185">Reference proteome</keyword>
<dbReference type="Proteomes" id="UP001323798">
    <property type="component" value="Chromosome"/>
</dbReference>
<dbReference type="EMBL" id="CP139368">
    <property type="protein sequence ID" value="WPR89247.1"/>
    <property type="molecule type" value="Genomic_DNA"/>
</dbReference>
<gene>
    <name evidence="1" type="ORF">SM116_16015</name>
</gene>
<name>A0ABZ0SIQ6_9MICO</name>
<evidence type="ECO:0000313" key="2">
    <source>
        <dbReference type="Proteomes" id="UP001323798"/>
    </source>
</evidence>
<dbReference type="SUPFAM" id="SSF51735">
    <property type="entry name" value="NAD(P)-binding Rossmann-fold domains"/>
    <property type="match status" value="1"/>
</dbReference>
<dbReference type="InterPro" id="IPR036291">
    <property type="entry name" value="NAD(P)-bd_dom_sf"/>
</dbReference>
<accession>A0ABZ0SIQ6</accession>
<protein>
    <submittedName>
        <fullName evidence="1">NAD(P)H-binding protein</fullName>
    </submittedName>
</protein>